<dbReference type="InParanoid" id="A0A0C3P631"/>
<feature type="region of interest" description="Disordered" evidence="1">
    <location>
        <begin position="17"/>
        <end position="41"/>
    </location>
</feature>
<evidence type="ECO:0000313" key="2">
    <source>
        <dbReference type="EMBL" id="KIO02986.1"/>
    </source>
</evidence>
<dbReference type="HOGENOM" id="CLU_041809_0_0_1"/>
<dbReference type="STRING" id="870435.A0A0C3P631"/>
<feature type="compositionally biased region" description="Polar residues" evidence="1">
    <location>
        <begin position="29"/>
        <end position="38"/>
    </location>
</feature>
<keyword evidence="3" id="KW-1185">Reference proteome</keyword>
<gene>
    <name evidence="2" type="ORF">M404DRAFT_1001610</name>
</gene>
<dbReference type="Proteomes" id="UP000054217">
    <property type="component" value="Unassembled WGS sequence"/>
</dbReference>
<name>A0A0C3P631_PISTI</name>
<dbReference type="AlphaFoldDB" id="A0A0C3P631"/>
<evidence type="ECO:0000313" key="3">
    <source>
        <dbReference type="Proteomes" id="UP000054217"/>
    </source>
</evidence>
<dbReference type="OrthoDB" id="66095at2759"/>
<sequence length="319" mass="36319">MVRNTNVDRRVVKYNSTNSSACPAPQLPNPTSLLQPSPTGRHEPTVRDILVVRCYFLLCKPPLPYELVDIILDEVCYWAHSTVTVKYPACADSWYSPDHMYMRTLPLAIPGTEGDFVFSPQEPKEIRLGAGLERSNLSLYHRLHPCRRIVFELWSHDQGWSSNPSRLHGTYRETFSWWDASAEAPQPVITGNTDTSWPSLLVFTDAKRLEAAQDVEPPVQFYQNEQTRPSIPNDKLLQRNLHAVYKTSHHTVKWSHTDEAVSAEDQHALEDLGRGRLSGDGSFVRNLKVGDCIVLWASARFPGWQMYAEKAKISVYWAV</sequence>
<proteinExistence type="predicted"/>
<reference evidence="2 3" key="1">
    <citation type="submission" date="2014-04" db="EMBL/GenBank/DDBJ databases">
        <authorList>
            <consortium name="DOE Joint Genome Institute"/>
            <person name="Kuo A."/>
            <person name="Kohler A."/>
            <person name="Costa M.D."/>
            <person name="Nagy L.G."/>
            <person name="Floudas D."/>
            <person name="Copeland A."/>
            <person name="Barry K.W."/>
            <person name="Cichocki N."/>
            <person name="Veneault-Fourrey C."/>
            <person name="LaButti K."/>
            <person name="Lindquist E.A."/>
            <person name="Lipzen A."/>
            <person name="Lundell T."/>
            <person name="Morin E."/>
            <person name="Murat C."/>
            <person name="Sun H."/>
            <person name="Tunlid A."/>
            <person name="Henrissat B."/>
            <person name="Grigoriev I.V."/>
            <person name="Hibbett D.S."/>
            <person name="Martin F."/>
            <person name="Nordberg H.P."/>
            <person name="Cantor M.N."/>
            <person name="Hua S.X."/>
        </authorList>
    </citation>
    <scope>NUCLEOTIDE SEQUENCE [LARGE SCALE GENOMIC DNA]</scope>
    <source>
        <strain evidence="2 3">Marx 270</strain>
    </source>
</reference>
<reference evidence="3" key="2">
    <citation type="submission" date="2015-01" db="EMBL/GenBank/DDBJ databases">
        <title>Evolutionary Origins and Diversification of the Mycorrhizal Mutualists.</title>
        <authorList>
            <consortium name="DOE Joint Genome Institute"/>
            <consortium name="Mycorrhizal Genomics Consortium"/>
            <person name="Kohler A."/>
            <person name="Kuo A."/>
            <person name="Nagy L.G."/>
            <person name="Floudas D."/>
            <person name="Copeland A."/>
            <person name="Barry K.W."/>
            <person name="Cichocki N."/>
            <person name="Veneault-Fourrey C."/>
            <person name="LaButti K."/>
            <person name="Lindquist E.A."/>
            <person name="Lipzen A."/>
            <person name="Lundell T."/>
            <person name="Morin E."/>
            <person name="Murat C."/>
            <person name="Riley R."/>
            <person name="Ohm R."/>
            <person name="Sun H."/>
            <person name="Tunlid A."/>
            <person name="Henrissat B."/>
            <person name="Grigoriev I.V."/>
            <person name="Hibbett D.S."/>
            <person name="Martin F."/>
        </authorList>
    </citation>
    <scope>NUCLEOTIDE SEQUENCE [LARGE SCALE GENOMIC DNA]</scope>
    <source>
        <strain evidence="3">Marx 270</strain>
    </source>
</reference>
<evidence type="ECO:0000256" key="1">
    <source>
        <dbReference type="SAM" id="MobiDB-lite"/>
    </source>
</evidence>
<protein>
    <submittedName>
        <fullName evidence="2">Uncharacterized protein</fullName>
    </submittedName>
</protein>
<organism evidence="2 3">
    <name type="scientific">Pisolithus tinctorius Marx 270</name>
    <dbReference type="NCBI Taxonomy" id="870435"/>
    <lineage>
        <taxon>Eukaryota</taxon>
        <taxon>Fungi</taxon>
        <taxon>Dikarya</taxon>
        <taxon>Basidiomycota</taxon>
        <taxon>Agaricomycotina</taxon>
        <taxon>Agaricomycetes</taxon>
        <taxon>Agaricomycetidae</taxon>
        <taxon>Boletales</taxon>
        <taxon>Sclerodermatineae</taxon>
        <taxon>Pisolithaceae</taxon>
        <taxon>Pisolithus</taxon>
    </lineage>
</organism>
<dbReference type="EMBL" id="KN831978">
    <property type="protein sequence ID" value="KIO02986.1"/>
    <property type="molecule type" value="Genomic_DNA"/>
</dbReference>
<accession>A0A0C3P631</accession>